<reference evidence="1" key="1">
    <citation type="submission" date="2020-11" db="EMBL/GenBank/DDBJ databases">
        <title>Adaptations for nitrogen fixation in a non-lichenized fungal sporocarp promotes dispersal by wood-feeding termites.</title>
        <authorList>
            <consortium name="DOE Joint Genome Institute"/>
            <person name="Koch R.A."/>
            <person name="Yoon G."/>
            <person name="Arayal U."/>
            <person name="Lail K."/>
            <person name="Amirebrahimi M."/>
            <person name="Labutti K."/>
            <person name="Lipzen A."/>
            <person name="Riley R."/>
            <person name="Barry K."/>
            <person name="Henrissat B."/>
            <person name="Grigoriev I.V."/>
            <person name="Herr J.R."/>
            <person name="Aime M.C."/>
        </authorList>
    </citation>
    <scope>NUCLEOTIDE SEQUENCE</scope>
    <source>
        <strain evidence="1">MCA 3950</strain>
    </source>
</reference>
<name>A0A9P7VKC5_9AGAR</name>
<dbReference type="Proteomes" id="UP000812287">
    <property type="component" value="Unassembled WGS sequence"/>
</dbReference>
<comment type="caution">
    <text evidence="1">The sequence shown here is derived from an EMBL/GenBank/DDBJ whole genome shotgun (WGS) entry which is preliminary data.</text>
</comment>
<protein>
    <submittedName>
        <fullName evidence="1">Uncharacterized protein</fullName>
    </submittedName>
</protein>
<keyword evidence="2" id="KW-1185">Reference proteome</keyword>
<proteinExistence type="predicted"/>
<dbReference type="RefSeq" id="XP_043035635.1">
    <property type="nucleotide sequence ID" value="XM_043184449.1"/>
</dbReference>
<sequence length="130" mass="14907">MLVELRIVVSKAALLYMQASLALEEDICEKMYMEKIIWIVNLTDTNDDTSDQESGEKASAFSRLQVQQKNLLKSAPIPMKMKMHVSVLSRSKLMLKKKVMQKCKSSLLVLSHYKDRIILNSEKALLLIYT</sequence>
<dbReference type="AlphaFoldDB" id="A0A9P7VKC5"/>
<evidence type="ECO:0000313" key="2">
    <source>
        <dbReference type="Proteomes" id="UP000812287"/>
    </source>
</evidence>
<organism evidence="1 2">
    <name type="scientific">Guyanagaster necrorhizus</name>
    <dbReference type="NCBI Taxonomy" id="856835"/>
    <lineage>
        <taxon>Eukaryota</taxon>
        <taxon>Fungi</taxon>
        <taxon>Dikarya</taxon>
        <taxon>Basidiomycota</taxon>
        <taxon>Agaricomycotina</taxon>
        <taxon>Agaricomycetes</taxon>
        <taxon>Agaricomycetidae</taxon>
        <taxon>Agaricales</taxon>
        <taxon>Marasmiineae</taxon>
        <taxon>Physalacriaceae</taxon>
        <taxon>Guyanagaster</taxon>
    </lineage>
</organism>
<dbReference type="GeneID" id="66106746"/>
<evidence type="ECO:0000313" key="1">
    <source>
        <dbReference type="EMBL" id="KAG7442135.1"/>
    </source>
</evidence>
<gene>
    <name evidence="1" type="ORF">BT62DRAFT_922935</name>
</gene>
<accession>A0A9P7VKC5</accession>
<dbReference type="EMBL" id="MU250554">
    <property type="protein sequence ID" value="KAG7442135.1"/>
    <property type="molecule type" value="Genomic_DNA"/>
</dbReference>